<dbReference type="HOGENOM" id="CLU_047737_0_0_11"/>
<feature type="transmembrane region" description="Helical" evidence="6">
    <location>
        <begin position="21"/>
        <end position="42"/>
    </location>
</feature>
<name>A0A0F6R1E5_9CORY</name>
<evidence type="ECO:0000313" key="9">
    <source>
        <dbReference type="EMBL" id="VEH06824.1"/>
    </source>
</evidence>
<dbReference type="EMBL" id="LR134377">
    <property type="protein sequence ID" value="VEH06824.1"/>
    <property type="molecule type" value="Genomic_DNA"/>
</dbReference>
<dbReference type="STRING" id="35755.UL82_03810"/>
<dbReference type="RefSeq" id="WP_046439077.1">
    <property type="nucleotide sequence ID" value="NZ_CP011312.1"/>
</dbReference>
<protein>
    <recommendedName>
        <fullName evidence="6">SURF1-like protein</fullName>
    </recommendedName>
</protein>
<dbReference type="CDD" id="cd06662">
    <property type="entry name" value="SURF1"/>
    <property type="match status" value="1"/>
</dbReference>
<comment type="similarity">
    <text evidence="2 6">Belongs to the SURF1 family.</text>
</comment>
<comment type="subcellular location">
    <subcellularLocation>
        <location evidence="6">Cell membrane</location>
        <topology evidence="6">Multi-pass membrane protein</topology>
    </subcellularLocation>
    <subcellularLocation>
        <location evidence="1">Membrane</location>
    </subcellularLocation>
</comment>
<keyword evidence="3 6" id="KW-0812">Transmembrane</keyword>
<keyword evidence="4 6" id="KW-1133">Transmembrane helix</keyword>
<dbReference type="Proteomes" id="UP000033457">
    <property type="component" value="Chromosome"/>
</dbReference>
<feature type="transmembrane region" description="Helical" evidence="6">
    <location>
        <begin position="224"/>
        <end position="244"/>
    </location>
</feature>
<evidence type="ECO:0000256" key="3">
    <source>
        <dbReference type="ARBA" id="ARBA00022692"/>
    </source>
</evidence>
<gene>
    <name evidence="9" type="ORF">NCTC949_01326</name>
    <name evidence="8" type="ORF">UL82_03810</name>
</gene>
<keyword evidence="6" id="KW-1003">Cell membrane</keyword>
<dbReference type="PANTHER" id="PTHR23427">
    <property type="entry name" value="SURFEIT LOCUS PROTEIN"/>
    <property type="match status" value="1"/>
</dbReference>
<dbReference type="AlphaFoldDB" id="A0A0F6R1E5"/>
<dbReference type="InterPro" id="IPR002994">
    <property type="entry name" value="Surf1/Shy1"/>
</dbReference>
<feature type="region of interest" description="Disordered" evidence="7">
    <location>
        <begin position="258"/>
        <end position="300"/>
    </location>
</feature>
<dbReference type="PANTHER" id="PTHR23427:SF2">
    <property type="entry name" value="SURFEIT LOCUS PROTEIN 1"/>
    <property type="match status" value="1"/>
</dbReference>
<evidence type="ECO:0000313" key="10">
    <source>
        <dbReference type="Proteomes" id="UP000033457"/>
    </source>
</evidence>
<evidence type="ECO:0000256" key="2">
    <source>
        <dbReference type="ARBA" id="ARBA00007165"/>
    </source>
</evidence>
<dbReference type="Proteomes" id="UP000271380">
    <property type="component" value="Chromosome"/>
</dbReference>
<dbReference type="PROSITE" id="PS50895">
    <property type="entry name" value="SURF1"/>
    <property type="match status" value="1"/>
</dbReference>
<dbReference type="Pfam" id="PF02104">
    <property type="entry name" value="SURF1"/>
    <property type="match status" value="1"/>
</dbReference>
<dbReference type="KEGG" id="cku:UL82_03810"/>
<evidence type="ECO:0000256" key="5">
    <source>
        <dbReference type="ARBA" id="ARBA00023136"/>
    </source>
</evidence>
<evidence type="ECO:0000256" key="4">
    <source>
        <dbReference type="ARBA" id="ARBA00022989"/>
    </source>
</evidence>
<evidence type="ECO:0000256" key="6">
    <source>
        <dbReference type="RuleBase" id="RU363076"/>
    </source>
</evidence>
<evidence type="ECO:0000256" key="1">
    <source>
        <dbReference type="ARBA" id="ARBA00004370"/>
    </source>
</evidence>
<dbReference type="GO" id="GO:0005886">
    <property type="term" value="C:plasma membrane"/>
    <property type="evidence" value="ECO:0007669"/>
    <property type="project" value="UniProtKB-SubCell"/>
</dbReference>
<sequence>MSTSMRKQKTTGWKTFLQPGWILTLLAVLAFSYTALTILSPWQLNKDDRIVERNEHIANAYASDPKNFSEVFDSTGAIIHDQEWMRVRLTGHFIVDQEVLLRLRPVESGPVYQSLTPFQLDNGPIMLVNRGFEPTTAGTVAHVPAPVMGTVTITANARYNEALPSTAPINQDGYTQVYGINTEQIGELTNLELGHDYLQLVADSEGVLNALPLPSQDRGNHLSYGFQWIAFGIMAPLGLGYFIWAEIRERRRAEEEEKEISAALPVVTQTEPESIDPEEKVLRDRYGNSRHITRYQNKRR</sequence>
<evidence type="ECO:0000313" key="11">
    <source>
        <dbReference type="Proteomes" id="UP000271380"/>
    </source>
</evidence>
<accession>A0A0F6R1E5</accession>
<feature type="compositionally biased region" description="Basic residues" evidence="7">
    <location>
        <begin position="291"/>
        <end position="300"/>
    </location>
</feature>
<reference evidence="8 10" key="1">
    <citation type="journal article" date="2015" name="Genome Announc.">
        <title>Complete Genome Sequence of Corynebacterium kutscheri DSM 20755, a Corynebacterial Type Strain with Remarkably Low G+C Content of Chromosomal DNA.</title>
        <authorList>
            <person name="Ruckert C."/>
            <person name="Albersmeier A."/>
            <person name="Winkler A."/>
            <person name="Tauch A."/>
        </authorList>
    </citation>
    <scope>NUCLEOTIDE SEQUENCE [LARGE SCALE GENOMIC DNA]</scope>
    <source>
        <strain evidence="8 10">DSM 20755</strain>
    </source>
</reference>
<dbReference type="InterPro" id="IPR045214">
    <property type="entry name" value="Surf1/Surf4"/>
</dbReference>
<evidence type="ECO:0000256" key="7">
    <source>
        <dbReference type="SAM" id="MobiDB-lite"/>
    </source>
</evidence>
<evidence type="ECO:0000313" key="8">
    <source>
        <dbReference type="EMBL" id="AKE40968.1"/>
    </source>
</evidence>
<feature type="compositionally biased region" description="Basic and acidic residues" evidence="7">
    <location>
        <begin position="277"/>
        <end position="287"/>
    </location>
</feature>
<reference evidence="9 11" key="2">
    <citation type="submission" date="2018-12" db="EMBL/GenBank/DDBJ databases">
        <authorList>
            <consortium name="Pathogen Informatics"/>
        </authorList>
    </citation>
    <scope>NUCLEOTIDE SEQUENCE [LARGE SCALE GENOMIC DNA]</scope>
    <source>
        <strain evidence="9 11">NCTC949</strain>
    </source>
</reference>
<proteinExistence type="inferred from homology"/>
<keyword evidence="10" id="KW-1185">Reference proteome</keyword>
<dbReference type="EMBL" id="CP011312">
    <property type="protein sequence ID" value="AKE40968.1"/>
    <property type="molecule type" value="Genomic_DNA"/>
</dbReference>
<keyword evidence="5 6" id="KW-0472">Membrane</keyword>
<organism evidence="8 10">
    <name type="scientific">Corynebacterium kutscheri</name>
    <dbReference type="NCBI Taxonomy" id="35755"/>
    <lineage>
        <taxon>Bacteria</taxon>
        <taxon>Bacillati</taxon>
        <taxon>Actinomycetota</taxon>
        <taxon>Actinomycetes</taxon>
        <taxon>Mycobacteriales</taxon>
        <taxon>Corynebacteriaceae</taxon>
        <taxon>Corynebacterium</taxon>
    </lineage>
</organism>